<dbReference type="PROSITE" id="PS50089">
    <property type="entry name" value="ZF_RING_2"/>
    <property type="match status" value="1"/>
</dbReference>
<dbReference type="InterPro" id="IPR049548">
    <property type="entry name" value="Sina-like_RING"/>
</dbReference>
<dbReference type="GO" id="GO:0005737">
    <property type="term" value="C:cytoplasm"/>
    <property type="evidence" value="ECO:0007669"/>
    <property type="project" value="TreeGrafter"/>
</dbReference>
<evidence type="ECO:0000256" key="4">
    <source>
        <dbReference type="PROSITE-ProRule" id="PRU00175"/>
    </source>
</evidence>
<name>A0A8K0FXL3_IGNLU</name>
<dbReference type="InterPro" id="IPR004162">
    <property type="entry name" value="SINA-like_animal"/>
</dbReference>
<dbReference type="SUPFAM" id="SSF57850">
    <property type="entry name" value="RING/U-box"/>
    <property type="match status" value="1"/>
</dbReference>
<evidence type="ECO:0000256" key="1">
    <source>
        <dbReference type="ARBA" id="ARBA00022723"/>
    </source>
</evidence>
<feature type="domain" description="RING-type" evidence="5">
    <location>
        <begin position="249"/>
        <end position="285"/>
    </location>
</feature>
<dbReference type="Proteomes" id="UP000801492">
    <property type="component" value="Unassembled WGS sequence"/>
</dbReference>
<dbReference type="InterPro" id="IPR013083">
    <property type="entry name" value="Znf_RING/FYVE/PHD"/>
</dbReference>
<dbReference type="GO" id="GO:0061630">
    <property type="term" value="F:ubiquitin protein ligase activity"/>
    <property type="evidence" value="ECO:0007669"/>
    <property type="project" value="TreeGrafter"/>
</dbReference>
<comment type="caution">
    <text evidence="6">The sequence shown here is derived from an EMBL/GenBank/DDBJ whole genome shotgun (WGS) entry which is preliminary data.</text>
</comment>
<gene>
    <name evidence="6" type="ORF">ILUMI_25944</name>
</gene>
<sequence>MTEYYKLKEHEDNCPFKYLFRCPVCLAWKGGVEDLKTHLVFYEKQLLLNDSQDYDLFLKETGIEIFKIMEELYVLLHSYDINSGRFWFTLKYVGLFNYTNRRYFKLTLKLNNTEYHLKRPVEYAKDWKLNKNSANKFYLGIFNKNVSFKPVNVIRFQVSVYFRTPIFPSNIKTSLLEDVTCSVCNIFMQAPIRQSNYGYSMCNKCNDKLSPISEIRNFALESISSYLSRWTDNENYQYISENLIDSLECPVCQTYMSCPIRLCITGHSICNYCESILNDTCPVCRKEMREIRNFALESICNKIHYNCIYADDGCVIVSLSKDIVKHENECSYRYFLVRLKIPTLAAAGVKN</sequence>
<evidence type="ECO:0000313" key="6">
    <source>
        <dbReference type="EMBL" id="KAF2880227.1"/>
    </source>
</evidence>
<dbReference type="PANTHER" id="PTHR45877:SF2">
    <property type="entry name" value="E3 UBIQUITIN-PROTEIN LIGASE SINA-RELATED"/>
    <property type="match status" value="1"/>
</dbReference>
<dbReference type="Gene3D" id="3.30.40.10">
    <property type="entry name" value="Zinc/RING finger domain, C3HC4 (zinc finger)"/>
    <property type="match status" value="1"/>
</dbReference>
<protein>
    <recommendedName>
        <fullName evidence="5">RING-type domain-containing protein</fullName>
    </recommendedName>
</protein>
<keyword evidence="2 4" id="KW-0863">Zinc-finger</keyword>
<keyword evidence="3" id="KW-0862">Zinc</keyword>
<evidence type="ECO:0000259" key="5">
    <source>
        <dbReference type="PROSITE" id="PS50089"/>
    </source>
</evidence>
<dbReference type="InterPro" id="IPR001841">
    <property type="entry name" value="Znf_RING"/>
</dbReference>
<dbReference type="Pfam" id="PF21362">
    <property type="entry name" value="Sina_RING"/>
    <property type="match status" value="1"/>
</dbReference>
<accession>A0A8K0FXL3</accession>
<evidence type="ECO:0000313" key="7">
    <source>
        <dbReference type="Proteomes" id="UP000801492"/>
    </source>
</evidence>
<dbReference type="AlphaFoldDB" id="A0A8K0FXL3"/>
<dbReference type="GO" id="GO:0031624">
    <property type="term" value="F:ubiquitin conjugating enzyme binding"/>
    <property type="evidence" value="ECO:0007669"/>
    <property type="project" value="TreeGrafter"/>
</dbReference>
<keyword evidence="1" id="KW-0479">Metal-binding</keyword>
<reference evidence="6" key="1">
    <citation type="submission" date="2019-08" db="EMBL/GenBank/DDBJ databases">
        <title>The genome of the North American firefly Photinus pyralis.</title>
        <authorList>
            <consortium name="Photinus pyralis genome working group"/>
            <person name="Fallon T.R."/>
            <person name="Sander Lower S.E."/>
            <person name="Weng J.-K."/>
        </authorList>
    </citation>
    <scope>NUCLEOTIDE SEQUENCE</scope>
    <source>
        <strain evidence="6">TRF0915ILg1</strain>
        <tissue evidence="6">Whole body</tissue>
    </source>
</reference>
<dbReference type="PANTHER" id="PTHR45877">
    <property type="entry name" value="E3 UBIQUITIN-PROTEIN LIGASE SIAH2"/>
    <property type="match status" value="1"/>
</dbReference>
<dbReference type="GO" id="GO:0008270">
    <property type="term" value="F:zinc ion binding"/>
    <property type="evidence" value="ECO:0007669"/>
    <property type="project" value="UniProtKB-KW"/>
</dbReference>
<evidence type="ECO:0000256" key="3">
    <source>
        <dbReference type="ARBA" id="ARBA00022833"/>
    </source>
</evidence>
<proteinExistence type="predicted"/>
<evidence type="ECO:0000256" key="2">
    <source>
        <dbReference type="ARBA" id="ARBA00022771"/>
    </source>
</evidence>
<keyword evidence="7" id="KW-1185">Reference proteome</keyword>
<dbReference type="OrthoDB" id="8182903at2759"/>
<dbReference type="EMBL" id="VTPC01091004">
    <property type="protein sequence ID" value="KAF2880227.1"/>
    <property type="molecule type" value="Genomic_DNA"/>
</dbReference>
<dbReference type="GO" id="GO:0043161">
    <property type="term" value="P:proteasome-mediated ubiquitin-dependent protein catabolic process"/>
    <property type="evidence" value="ECO:0007669"/>
    <property type="project" value="TreeGrafter"/>
</dbReference>
<organism evidence="6 7">
    <name type="scientific">Ignelater luminosus</name>
    <name type="common">Cucubano</name>
    <name type="synonym">Pyrophorus luminosus</name>
    <dbReference type="NCBI Taxonomy" id="2038154"/>
    <lineage>
        <taxon>Eukaryota</taxon>
        <taxon>Metazoa</taxon>
        <taxon>Ecdysozoa</taxon>
        <taxon>Arthropoda</taxon>
        <taxon>Hexapoda</taxon>
        <taxon>Insecta</taxon>
        <taxon>Pterygota</taxon>
        <taxon>Neoptera</taxon>
        <taxon>Endopterygota</taxon>
        <taxon>Coleoptera</taxon>
        <taxon>Polyphaga</taxon>
        <taxon>Elateriformia</taxon>
        <taxon>Elateroidea</taxon>
        <taxon>Elateridae</taxon>
        <taxon>Agrypninae</taxon>
        <taxon>Pyrophorini</taxon>
        <taxon>Ignelater</taxon>
    </lineage>
</organism>